<dbReference type="CDD" id="cd01557">
    <property type="entry name" value="BCAT_beta_family"/>
    <property type="match status" value="1"/>
</dbReference>
<dbReference type="InterPro" id="IPR050571">
    <property type="entry name" value="Class-IV_PLP-Dep_Aminotrnsfr"/>
</dbReference>
<keyword evidence="17" id="KW-1185">Reference proteome</keyword>
<dbReference type="Gene3D" id="3.30.470.10">
    <property type="match status" value="1"/>
</dbReference>
<keyword evidence="7 15" id="KW-0032">Aminotransferase</keyword>
<dbReference type="Pfam" id="PF01063">
    <property type="entry name" value="Aminotran_4"/>
    <property type="match status" value="1"/>
</dbReference>
<evidence type="ECO:0000256" key="4">
    <source>
        <dbReference type="ARBA" id="ARBA00004931"/>
    </source>
</evidence>
<dbReference type="UniPathway" id="UPA00048">
    <property type="reaction ID" value="UER00073"/>
</dbReference>
<dbReference type="InterPro" id="IPR005785">
    <property type="entry name" value="B_amino_transI"/>
</dbReference>
<dbReference type="UniPathway" id="UPA00047">
    <property type="reaction ID" value="UER00058"/>
</dbReference>
<dbReference type="EC" id="2.6.1.42" evidence="15"/>
<dbReference type="Gene3D" id="3.20.10.10">
    <property type="entry name" value="D-amino Acid Aminotransferase, subunit A, domain 2"/>
    <property type="match status" value="1"/>
</dbReference>
<evidence type="ECO:0000256" key="15">
    <source>
        <dbReference type="RuleBase" id="RU364094"/>
    </source>
</evidence>
<keyword evidence="11 15" id="KW-0100">Branched-chain amino acid biosynthesis</keyword>
<evidence type="ECO:0000313" key="16">
    <source>
        <dbReference type="EMBL" id="ARP80378.1"/>
    </source>
</evidence>
<dbReference type="UniPathway" id="UPA00049">
    <property type="reaction ID" value="UER00062"/>
</dbReference>
<evidence type="ECO:0000256" key="5">
    <source>
        <dbReference type="ARBA" id="ARBA00005072"/>
    </source>
</evidence>
<dbReference type="GO" id="GO:0009098">
    <property type="term" value="P:L-leucine biosynthetic process"/>
    <property type="evidence" value="ECO:0007669"/>
    <property type="project" value="UniProtKB-UniPathway"/>
</dbReference>
<dbReference type="GO" id="GO:0052656">
    <property type="term" value="F:L-isoleucine-2-oxoglutarate transaminase activity"/>
    <property type="evidence" value="ECO:0007669"/>
    <property type="project" value="RHEA"/>
</dbReference>
<dbReference type="NCBIfam" id="TIGR01122">
    <property type="entry name" value="ilvE_I"/>
    <property type="match status" value="1"/>
</dbReference>
<dbReference type="GO" id="GO:0009099">
    <property type="term" value="P:L-valine biosynthetic process"/>
    <property type="evidence" value="ECO:0007669"/>
    <property type="project" value="UniProtKB-UniPathway"/>
</dbReference>
<dbReference type="SUPFAM" id="SSF56752">
    <property type="entry name" value="D-aminoacid aminotransferase-like PLP-dependent enzymes"/>
    <property type="match status" value="1"/>
</dbReference>
<comment type="function">
    <text evidence="2 15">Acts on leucine, isoleucine and valine.</text>
</comment>
<dbReference type="Proteomes" id="UP000194151">
    <property type="component" value="Chromosome"/>
</dbReference>
<dbReference type="GO" id="GO:0006532">
    <property type="term" value="P:aspartate biosynthetic process"/>
    <property type="evidence" value="ECO:0007669"/>
    <property type="project" value="TreeGrafter"/>
</dbReference>
<evidence type="ECO:0000256" key="12">
    <source>
        <dbReference type="ARBA" id="ARBA00048212"/>
    </source>
</evidence>
<evidence type="ECO:0000313" key="17">
    <source>
        <dbReference type="Proteomes" id="UP000194151"/>
    </source>
</evidence>
<dbReference type="GO" id="GO:0005829">
    <property type="term" value="C:cytosol"/>
    <property type="evidence" value="ECO:0007669"/>
    <property type="project" value="TreeGrafter"/>
</dbReference>
<comment type="cofactor">
    <cofactor evidence="1 15">
        <name>pyridoxal 5'-phosphate</name>
        <dbReference type="ChEBI" id="CHEBI:597326"/>
    </cofactor>
</comment>
<dbReference type="GO" id="GO:0052655">
    <property type="term" value="F:L-valine-2-oxoglutarate transaminase activity"/>
    <property type="evidence" value="ECO:0007669"/>
    <property type="project" value="RHEA"/>
</dbReference>
<dbReference type="InterPro" id="IPR001544">
    <property type="entry name" value="Aminotrans_IV"/>
</dbReference>
<evidence type="ECO:0000256" key="11">
    <source>
        <dbReference type="ARBA" id="ARBA00023304"/>
    </source>
</evidence>
<proteinExistence type="inferred from homology"/>
<dbReference type="RefSeq" id="WP_086063609.1">
    <property type="nucleotide sequence ID" value="NZ_CP021108.1"/>
</dbReference>
<dbReference type="InterPro" id="IPR043131">
    <property type="entry name" value="BCAT-like_N"/>
</dbReference>
<evidence type="ECO:0000256" key="13">
    <source>
        <dbReference type="ARBA" id="ARBA00048798"/>
    </source>
</evidence>
<comment type="pathway">
    <text evidence="3 15">Amino-acid biosynthesis; L-isoleucine biosynthesis; L-isoleucine from 2-oxobutanoate: step 4/4.</text>
</comment>
<evidence type="ECO:0000256" key="6">
    <source>
        <dbReference type="ARBA" id="ARBA00009320"/>
    </source>
</evidence>
<comment type="pathway">
    <text evidence="4 15">Amino-acid biosynthesis; L-valine biosynthesis; L-valine from pyruvate: step 4/4.</text>
</comment>
<evidence type="ECO:0000256" key="1">
    <source>
        <dbReference type="ARBA" id="ARBA00001933"/>
    </source>
</evidence>
<dbReference type="GO" id="GO:0052654">
    <property type="term" value="F:L-leucine-2-oxoglutarate transaminase activity"/>
    <property type="evidence" value="ECO:0007669"/>
    <property type="project" value="RHEA"/>
</dbReference>
<dbReference type="EMBL" id="CP021108">
    <property type="protein sequence ID" value="ARP80378.1"/>
    <property type="molecule type" value="Genomic_DNA"/>
</dbReference>
<evidence type="ECO:0000256" key="9">
    <source>
        <dbReference type="ARBA" id="ARBA00022679"/>
    </source>
</evidence>
<evidence type="ECO:0000256" key="3">
    <source>
        <dbReference type="ARBA" id="ARBA00004824"/>
    </source>
</evidence>
<dbReference type="InterPro" id="IPR033939">
    <property type="entry name" value="BCAT_family"/>
</dbReference>
<comment type="catalytic activity">
    <reaction evidence="12 15">
        <text>L-valine + 2-oxoglutarate = 3-methyl-2-oxobutanoate + L-glutamate</text>
        <dbReference type="Rhea" id="RHEA:24813"/>
        <dbReference type="ChEBI" id="CHEBI:11851"/>
        <dbReference type="ChEBI" id="CHEBI:16810"/>
        <dbReference type="ChEBI" id="CHEBI:29985"/>
        <dbReference type="ChEBI" id="CHEBI:57762"/>
        <dbReference type="EC" id="2.6.1.42"/>
    </reaction>
</comment>
<dbReference type="InterPro" id="IPR043132">
    <property type="entry name" value="BCAT-like_C"/>
</dbReference>
<comment type="catalytic activity">
    <reaction evidence="13 15">
        <text>L-isoleucine + 2-oxoglutarate = (S)-3-methyl-2-oxopentanoate + L-glutamate</text>
        <dbReference type="Rhea" id="RHEA:24801"/>
        <dbReference type="ChEBI" id="CHEBI:16810"/>
        <dbReference type="ChEBI" id="CHEBI:29985"/>
        <dbReference type="ChEBI" id="CHEBI:35146"/>
        <dbReference type="ChEBI" id="CHEBI:58045"/>
        <dbReference type="EC" id="2.6.1.42"/>
    </reaction>
</comment>
<evidence type="ECO:0000256" key="7">
    <source>
        <dbReference type="ARBA" id="ARBA00022576"/>
    </source>
</evidence>
<keyword evidence="9 15" id="KW-0808">Transferase</keyword>
<reference evidence="16 17" key="1">
    <citation type="submission" date="2017-05" db="EMBL/GenBank/DDBJ databases">
        <title>Complete and WGS of Bordetella genogroups.</title>
        <authorList>
            <person name="Spilker T."/>
            <person name="LiPuma J."/>
        </authorList>
    </citation>
    <scope>NUCLEOTIDE SEQUENCE [LARGE SCALE GENOMIC DNA]</scope>
    <source>
        <strain evidence="16 17">AU19157</strain>
    </source>
</reference>
<dbReference type="KEGG" id="bgv:CAL12_05700"/>
<name>A0A1W6YH92_9BORD</name>
<protein>
    <recommendedName>
        <fullName evidence="15">Branched-chain-amino-acid aminotransferase</fullName>
        <shortName evidence="15">BCAT</shortName>
        <ecNumber evidence="15">2.6.1.42</ecNumber>
    </recommendedName>
</protein>
<accession>A0A1W6YH92</accession>
<sequence length="306" mass="33857">MSMADRDGLIWYDGKMVPWRDATTHVLTHSLHYGLSVFEGVRAYKTDTGTAIFRLQDHTKRLFNSAHIYQIPIPYDAETLEAAQCEVVRANQLESCYLRPLVFYGSEKMGVSPKGAKVHVAIAAWPWGAYLGEEALANGIRVKVSSYSRQHVNVTMPRAKVATTYANSIIANSEALQDGYDEALLLDTDGFVAEGAGENIFIVKDGVLVEPEIASALTGITRSTIHALAADLGIQVLTRRLTRDDVYIADEAFFTGTAAEVTPIREVDNRRIGAGRRGPVTERLQKAFFDMVQGRNAKYQSWLTKV</sequence>
<evidence type="ECO:0000256" key="14">
    <source>
        <dbReference type="ARBA" id="ARBA00049229"/>
    </source>
</evidence>
<dbReference type="PANTHER" id="PTHR42743:SF11">
    <property type="entry name" value="AMINODEOXYCHORISMATE LYASE"/>
    <property type="match status" value="1"/>
</dbReference>
<dbReference type="NCBIfam" id="NF005146">
    <property type="entry name" value="PRK06606.1"/>
    <property type="match status" value="1"/>
</dbReference>
<evidence type="ECO:0000256" key="8">
    <source>
        <dbReference type="ARBA" id="ARBA00022605"/>
    </source>
</evidence>
<evidence type="ECO:0000256" key="2">
    <source>
        <dbReference type="ARBA" id="ARBA00003109"/>
    </source>
</evidence>
<dbReference type="FunFam" id="3.20.10.10:FF:000002">
    <property type="entry name" value="D-alanine aminotransferase"/>
    <property type="match status" value="1"/>
</dbReference>
<keyword evidence="10 15" id="KW-0663">Pyridoxal phosphate</keyword>
<dbReference type="STRING" id="1416806.CAL12_05700"/>
<keyword evidence="8 15" id="KW-0028">Amino-acid biosynthesis</keyword>
<comment type="similarity">
    <text evidence="6 15">Belongs to the class-IV pyridoxal-phosphate-dependent aminotransferase family.</text>
</comment>
<dbReference type="PANTHER" id="PTHR42743">
    <property type="entry name" value="AMINO-ACID AMINOTRANSFERASE"/>
    <property type="match status" value="1"/>
</dbReference>
<organism evidence="16 17">
    <name type="scientific">Bordetella genomosp. 8</name>
    <dbReference type="NCBI Taxonomy" id="1416806"/>
    <lineage>
        <taxon>Bacteria</taxon>
        <taxon>Pseudomonadati</taxon>
        <taxon>Pseudomonadota</taxon>
        <taxon>Betaproteobacteria</taxon>
        <taxon>Burkholderiales</taxon>
        <taxon>Alcaligenaceae</taxon>
        <taxon>Bordetella</taxon>
    </lineage>
</organism>
<dbReference type="GO" id="GO:0009097">
    <property type="term" value="P:isoleucine biosynthetic process"/>
    <property type="evidence" value="ECO:0007669"/>
    <property type="project" value="UniProtKB-UniPathway"/>
</dbReference>
<dbReference type="AlphaFoldDB" id="A0A1W6YH92"/>
<dbReference type="OrthoDB" id="21319at2"/>
<gene>
    <name evidence="15" type="primary">ilvE</name>
    <name evidence="16" type="ORF">CAL12_05700</name>
</gene>
<dbReference type="InterPro" id="IPR036038">
    <property type="entry name" value="Aminotransferase-like"/>
</dbReference>
<evidence type="ECO:0000256" key="10">
    <source>
        <dbReference type="ARBA" id="ARBA00022898"/>
    </source>
</evidence>
<comment type="pathway">
    <text evidence="5 15">Amino-acid biosynthesis; L-leucine biosynthesis; L-leucine from 3-methyl-2-oxobutanoate: step 4/4.</text>
</comment>
<comment type="catalytic activity">
    <reaction evidence="14 15">
        <text>L-leucine + 2-oxoglutarate = 4-methyl-2-oxopentanoate + L-glutamate</text>
        <dbReference type="Rhea" id="RHEA:18321"/>
        <dbReference type="ChEBI" id="CHEBI:16810"/>
        <dbReference type="ChEBI" id="CHEBI:17865"/>
        <dbReference type="ChEBI" id="CHEBI:29985"/>
        <dbReference type="ChEBI" id="CHEBI:57427"/>
        <dbReference type="EC" id="2.6.1.42"/>
    </reaction>
</comment>